<evidence type="ECO:0000313" key="2">
    <source>
        <dbReference type="EMBL" id="XCD17833.1"/>
    </source>
</evidence>
<keyword evidence="1" id="KW-1133">Transmembrane helix</keyword>
<protein>
    <recommendedName>
        <fullName evidence="3">Cyclic diguanylate phosphodiesterase CSS motif-containing domain-containing protein</fullName>
    </recommendedName>
</protein>
<organism evidence="2">
    <name type="scientific">Vibrio chaetopteri</name>
    <dbReference type="NCBI Taxonomy" id="3016528"/>
    <lineage>
        <taxon>Bacteria</taxon>
        <taxon>Pseudomonadati</taxon>
        <taxon>Pseudomonadota</taxon>
        <taxon>Gammaproteobacteria</taxon>
        <taxon>Vibrionales</taxon>
        <taxon>Vibrionaceae</taxon>
        <taxon>Vibrio</taxon>
    </lineage>
</organism>
<proteinExistence type="predicted"/>
<dbReference type="AlphaFoldDB" id="A0AAU8BMY8"/>
<evidence type="ECO:0000256" key="1">
    <source>
        <dbReference type="SAM" id="Phobius"/>
    </source>
</evidence>
<feature type="transmembrane region" description="Helical" evidence="1">
    <location>
        <begin position="215"/>
        <end position="233"/>
    </location>
</feature>
<dbReference type="KEGG" id="vck:PG915_21330"/>
<keyword evidence="1" id="KW-0472">Membrane</keyword>
<dbReference type="RefSeq" id="WP_353499005.1">
    <property type="nucleotide sequence ID" value="NZ_CP115921.1"/>
</dbReference>
<evidence type="ECO:0008006" key="3">
    <source>
        <dbReference type="Google" id="ProtNLM"/>
    </source>
</evidence>
<name>A0AAU8BMY8_9VIBR</name>
<accession>A0AAU8BMY8</accession>
<sequence length="243" mass="27746">MIKWLVVMSLSALVSLVGAYFRITHELETSAIGATARVDREIKSILNVIDMLPSDPNCGDEVKREYANIAHENERIRAVGYIYDTGEQWHVCSMLGRQLSKLNYWQGSKKEGVFIGHSLLTVHFPETSFVVSKDKGKQKAFAYVNPRRVLGYWIEPSLHYANYSLTLDSDCVPFYTRSPLRMQSMLLQTAHSKHHPYSIQATASFVDVLKRSGIYWLRVMCIVGLVWISYRLLKGSLLQVVEK</sequence>
<keyword evidence="1" id="KW-0812">Transmembrane</keyword>
<gene>
    <name evidence="2" type="ORF">PG915_21330</name>
</gene>
<dbReference type="EMBL" id="CP115921">
    <property type="protein sequence ID" value="XCD17833.1"/>
    <property type="molecule type" value="Genomic_DNA"/>
</dbReference>
<reference evidence="2" key="1">
    <citation type="submission" date="2023-01" db="EMBL/GenBank/DDBJ databases">
        <title>Vibrio sp. CB1-14 genome sequencing.</title>
        <authorList>
            <person name="Otstavnykh N."/>
            <person name="Isaeva M."/>
            <person name="Meleshko D."/>
        </authorList>
    </citation>
    <scope>NUCLEOTIDE SEQUENCE</scope>
    <source>
        <strain evidence="2">CB1-14</strain>
    </source>
</reference>